<keyword evidence="2" id="KW-1185">Reference proteome</keyword>
<dbReference type="OrthoDB" id="5275938at2759"/>
<proteinExistence type="predicted"/>
<name>A0A8H4NP73_9HYPO</name>
<evidence type="ECO:0000313" key="1">
    <source>
        <dbReference type="EMBL" id="KAF4439126.1"/>
    </source>
</evidence>
<evidence type="ECO:0000313" key="2">
    <source>
        <dbReference type="Proteomes" id="UP000536711"/>
    </source>
</evidence>
<dbReference type="AlphaFoldDB" id="A0A8H4NP73"/>
<reference evidence="1 2" key="1">
    <citation type="submission" date="2020-01" db="EMBL/GenBank/DDBJ databases">
        <title>Identification and distribution of gene clusters putatively required for synthesis of sphingolipid metabolism inhibitors in phylogenetically diverse species of the filamentous fungus Fusarium.</title>
        <authorList>
            <person name="Kim H.-S."/>
            <person name="Busman M."/>
            <person name="Brown D.W."/>
            <person name="Divon H."/>
            <person name="Uhlig S."/>
            <person name="Proctor R.H."/>
        </authorList>
    </citation>
    <scope>NUCLEOTIDE SEQUENCE [LARGE SCALE GENOMIC DNA]</scope>
    <source>
        <strain evidence="1 2">NRRL 13308</strain>
    </source>
</reference>
<dbReference type="Gene3D" id="3.30.710.10">
    <property type="entry name" value="Potassium Channel Kv1.1, Chain A"/>
    <property type="match status" value="1"/>
</dbReference>
<dbReference type="EMBL" id="JAADJF010000097">
    <property type="protein sequence ID" value="KAF4439126.1"/>
    <property type="molecule type" value="Genomic_DNA"/>
</dbReference>
<gene>
    <name evidence="1" type="ORF">FACUT_4363</name>
</gene>
<dbReference type="InterPro" id="IPR011333">
    <property type="entry name" value="SKP1/BTB/POZ_sf"/>
</dbReference>
<accession>A0A8H4NP73</accession>
<comment type="caution">
    <text evidence="1">The sequence shown here is derived from an EMBL/GenBank/DDBJ whole genome shotgun (WGS) entry which is preliminary data.</text>
</comment>
<protein>
    <submittedName>
        <fullName evidence="1">Btb poz</fullName>
    </submittedName>
</protein>
<organism evidence="1 2">
    <name type="scientific">Fusarium acutatum</name>
    <dbReference type="NCBI Taxonomy" id="78861"/>
    <lineage>
        <taxon>Eukaryota</taxon>
        <taxon>Fungi</taxon>
        <taxon>Dikarya</taxon>
        <taxon>Ascomycota</taxon>
        <taxon>Pezizomycotina</taxon>
        <taxon>Sordariomycetes</taxon>
        <taxon>Hypocreomycetidae</taxon>
        <taxon>Hypocreales</taxon>
        <taxon>Nectriaceae</taxon>
        <taxon>Fusarium</taxon>
        <taxon>Fusarium fujikuroi species complex</taxon>
    </lineage>
</organism>
<sequence>MGSSTNAQATSIVDIAPDGDILLAIGPDKIKLRVKSMLLMAASKPFSAMLGPNWKEGHDMRHHDGPLEILLPDDDATALEIICLVVHHQNDRVPQSLAAGDMLAIAVTADKYDCINALGFASNTWLRDLKVKPEDLMLLTAVAYLFRNAQAFKEVTAALVLNHNNSYLGLLGKEVESVLPWKLLCMCFNEHLIAKPNMPMNRLARGAKRLREVGNSRYTHKRSTLRGLRLRMWMDEHIYPRIYQQTGR</sequence>
<dbReference type="Proteomes" id="UP000536711">
    <property type="component" value="Unassembled WGS sequence"/>
</dbReference>